<dbReference type="KEGG" id="aten:116291021"/>
<evidence type="ECO:0000256" key="1">
    <source>
        <dbReference type="ARBA" id="ARBA00022803"/>
    </source>
</evidence>
<evidence type="ECO:0000256" key="2">
    <source>
        <dbReference type="PROSITE-ProRule" id="PRU00339"/>
    </source>
</evidence>
<feature type="compositionally biased region" description="Polar residues" evidence="3">
    <location>
        <begin position="554"/>
        <end position="565"/>
    </location>
</feature>
<accession>A0A6P8HC49</accession>
<evidence type="ECO:0000313" key="5">
    <source>
        <dbReference type="RefSeq" id="XP_031554004.1"/>
    </source>
</evidence>
<dbReference type="RefSeq" id="XP_031554004.1">
    <property type="nucleotide sequence ID" value="XM_031698144.1"/>
</dbReference>
<keyword evidence="1 2" id="KW-0802">TPR repeat</keyword>
<dbReference type="GO" id="GO:0045842">
    <property type="term" value="P:positive regulation of mitotic metaphase/anaphase transition"/>
    <property type="evidence" value="ECO:0007669"/>
    <property type="project" value="TreeGrafter"/>
</dbReference>
<organism evidence="4 5">
    <name type="scientific">Actinia tenebrosa</name>
    <name type="common">Australian red waratah sea anemone</name>
    <dbReference type="NCBI Taxonomy" id="6105"/>
    <lineage>
        <taxon>Eukaryota</taxon>
        <taxon>Metazoa</taxon>
        <taxon>Cnidaria</taxon>
        <taxon>Anthozoa</taxon>
        <taxon>Hexacorallia</taxon>
        <taxon>Actiniaria</taxon>
        <taxon>Actiniidae</taxon>
        <taxon>Actinia</taxon>
    </lineage>
</organism>
<dbReference type="Pfam" id="PF14559">
    <property type="entry name" value="TPR_19"/>
    <property type="match status" value="1"/>
</dbReference>
<dbReference type="OrthoDB" id="308440at2759"/>
<dbReference type="AlphaFoldDB" id="A0A6P8HC49"/>
<dbReference type="GO" id="GO:0005680">
    <property type="term" value="C:anaphase-promoting complex"/>
    <property type="evidence" value="ECO:0007669"/>
    <property type="project" value="TreeGrafter"/>
</dbReference>
<dbReference type="InParanoid" id="A0A6P8HC49"/>
<reference evidence="5" key="1">
    <citation type="submission" date="2025-08" db="UniProtKB">
        <authorList>
            <consortium name="RefSeq"/>
        </authorList>
    </citation>
    <scope>IDENTIFICATION</scope>
</reference>
<dbReference type="PANTHER" id="PTHR12558:SF36">
    <property type="entry name" value="ANAPHASE-PROMOTING COMPLEX SUBUNIT 7"/>
    <property type="match status" value="1"/>
</dbReference>
<dbReference type="InterPro" id="IPR019734">
    <property type="entry name" value="TPR_rpt"/>
</dbReference>
<protein>
    <submittedName>
        <fullName evidence="5">Anaphase-promoting complex subunit 7-like</fullName>
    </submittedName>
</protein>
<feature type="repeat" description="TPR" evidence="2">
    <location>
        <begin position="475"/>
        <end position="508"/>
    </location>
</feature>
<dbReference type="GO" id="GO:0016567">
    <property type="term" value="P:protein ubiquitination"/>
    <property type="evidence" value="ECO:0007669"/>
    <property type="project" value="TreeGrafter"/>
</dbReference>
<dbReference type="Gene3D" id="1.25.40.10">
    <property type="entry name" value="Tetratricopeptide repeat domain"/>
    <property type="match status" value="4"/>
</dbReference>
<dbReference type="Pfam" id="PF13181">
    <property type="entry name" value="TPR_8"/>
    <property type="match status" value="1"/>
</dbReference>
<dbReference type="InterPro" id="IPR011990">
    <property type="entry name" value="TPR-like_helical_dom_sf"/>
</dbReference>
<dbReference type="SUPFAM" id="SSF48452">
    <property type="entry name" value="TPR-like"/>
    <property type="match status" value="2"/>
</dbReference>
<keyword evidence="4" id="KW-1185">Reference proteome</keyword>
<dbReference type="FunCoup" id="A0A6P8HC49">
    <property type="interactions" value="2150"/>
</dbReference>
<dbReference type="PROSITE" id="PS50005">
    <property type="entry name" value="TPR"/>
    <property type="match status" value="2"/>
</dbReference>
<dbReference type="GeneID" id="116291021"/>
<sequence>MQMVGIEDIKSLHEAGLFSSAKLLTSFSMSVQEKDNQDKQDVTNLTTKSSLMVLFGDSLFEDEQFRRAEYYYSKALQCRKAISKTKSKTSTSQGLILEVEVKYKVYQCYTCLKEHKEALAILEGVSQKQRTPKINMALASLYHRQGMERSAISCYKEVLRVCPLALEAATGLLKLGITATEVISLVTKNQQSTSGTLANSDWLTSWIKAQALEATSKHTKAAQSFKALEQQVLHDNVEVLCSTAENYYQAGDVKNSKAVFQRCHLLDPHTLQGMDIYSYLLAQDNSSKELEKLAKDLIQVTQLKAEPWIAMAHFCDLTNRKPRAVYFAQKAHTIDVRNVQALILKASLLQALGKHQEALIHYREAVKLSPTNIDATKGLVECYMTADRNRDAMAVAKNAHKALGATARTLTLCATVMMHESSNYDKAKTMLEKAINLDPSSNDAVCLLAEVHGKKQEYSKAIDLLRKHLINHRTARLHQLLGDYLVMTNEYQEALDQYTKSLSLNPGYSKAIEGIQNVEKRNGSVDLDSDDDALDTNNAEVISLEEDDAEDAASWTSQDLQGPLF</sequence>
<feature type="repeat" description="TPR" evidence="2">
    <location>
        <begin position="339"/>
        <end position="372"/>
    </location>
</feature>
<gene>
    <name evidence="5" type="primary">LOC116291021</name>
</gene>
<proteinExistence type="predicted"/>
<evidence type="ECO:0000313" key="4">
    <source>
        <dbReference type="Proteomes" id="UP000515163"/>
    </source>
</evidence>
<name>A0A6P8HC49_ACTTE</name>
<feature type="region of interest" description="Disordered" evidence="3">
    <location>
        <begin position="546"/>
        <end position="565"/>
    </location>
</feature>
<dbReference type="SMART" id="SM00028">
    <property type="entry name" value="TPR"/>
    <property type="match status" value="7"/>
</dbReference>
<dbReference type="Pfam" id="PF12895">
    <property type="entry name" value="ANAPC3"/>
    <property type="match status" value="1"/>
</dbReference>
<dbReference type="Proteomes" id="UP000515163">
    <property type="component" value="Unplaced"/>
</dbReference>
<dbReference type="GO" id="GO:0051301">
    <property type="term" value="P:cell division"/>
    <property type="evidence" value="ECO:0007669"/>
    <property type="project" value="TreeGrafter"/>
</dbReference>
<evidence type="ECO:0000256" key="3">
    <source>
        <dbReference type="SAM" id="MobiDB-lite"/>
    </source>
</evidence>
<dbReference type="PANTHER" id="PTHR12558">
    <property type="entry name" value="CELL DIVISION CYCLE 16,23,27"/>
    <property type="match status" value="1"/>
</dbReference>